<dbReference type="AlphaFoldDB" id="A0A3S4UA04"/>
<dbReference type="Proteomes" id="UP000278733">
    <property type="component" value="Chromosome"/>
</dbReference>
<dbReference type="KEGG" id="rpne:NCTC8284_03867"/>
<accession>A0A3S4UA04</accession>
<protein>
    <submittedName>
        <fullName evidence="2">Uncharacterized protein</fullName>
    </submittedName>
</protein>
<gene>
    <name evidence="2" type="ORF">NCTC8284_03867</name>
</gene>
<proteinExistence type="predicted"/>
<keyword evidence="1" id="KW-0175">Coiled coil</keyword>
<organism evidence="2 3">
    <name type="scientific">Rodentibacter pneumotropicus</name>
    <dbReference type="NCBI Taxonomy" id="758"/>
    <lineage>
        <taxon>Bacteria</taxon>
        <taxon>Pseudomonadati</taxon>
        <taxon>Pseudomonadota</taxon>
        <taxon>Gammaproteobacteria</taxon>
        <taxon>Pasteurellales</taxon>
        <taxon>Pasteurellaceae</taxon>
        <taxon>Rodentibacter</taxon>
    </lineage>
</organism>
<evidence type="ECO:0000313" key="2">
    <source>
        <dbReference type="EMBL" id="VEH68628.1"/>
    </source>
</evidence>
<feature type="coiled-coil region" evidence="1">
    <location>
        <begin position="18"/>
        <end position="45"/>
    </location>
</feature>
<evidence type="ECO:0000313" key="3">
    <source>
        <dbReference type="Proteomes" id="UP000278733"/>
    </source>
</evidence>
<sequence>MQNNPKLEKPDTTLNTQTEQLSKQLSELQQKITQLNHKITESKQENTPFSTPFVEAYQSYLMNWKNAGVNALEASSLTTDKTPQEAAKAVNLYLENTVKHNIYGAMAYQLAQINQDERNAFLSMMKPLKAQQWYVAAQGLYSRHHYRDTADEATTKGTILGVHYGMNDTLTSGIYLSTHKQK</sequence>
<dbReference type="EMBL" id="LR134405">
    <property type="protein sequence ID" value="VEH68628.1"/>
    <property type="molecule type" value="Genomic_DNA"/>
</dbReference>
<name>A0A3S4UA04_9PAST</name>
<evidence type="ECO:0000256" key="1">
    <source>
        <dbReference type="SAM" id="Coils"/>
    </source>
</evidence>
<reference evidence="2 3" key="1">
    <citation type="submission" date="2018-12" db="EMBL/GenBank/DDBJ databases">
        <authorList>
            <consortium name="Pathogen Informatics"/>
        </authorList>
    </citation>
    <scope>NUCLEOTIDE SEQUENCE [LARGE SCALE GENOMIC DNA]</scope>
    <source>
        <strain evidence="2 3">NCTC8284</strain>
    </source>
</reference>